<organism evidence="2 3">
    <name type="scientific">Papilio xuthus</name>
    <name type="common">Asian swallowtail butterfly</name>
    <dbReference type="NCBI Taxonomy" id="66420"/>
    <lineage>
        <taxon>Eukaryota</taxon>
        <taxon>Metazoa</taxon>
        <taxon>Ecdysozoa</taxon>
        <taxon>Arthropoda</taxon>
        <taxon>Hexapoda</taxon>
        <taxon>Insecta</taxon>
        <taxon>Pterygota</taxon>
        <taxon>Neoptera</taxon>
        <taxon>Endopterygota</taxon>
        <taxon>Lepidoptera</taxon>
        <taxon>Glossata</taxon>
        <taxon>Ditrysia</taxon>
        <taxon>Papilionoidea</taxon>
        <taxon>Papilionidae</taxon>
        <taxon>Papilioninae</taxon>
        <taxon>Papilio</taxon>
    </lineage>
</organism>
<dbReference type="EMBL" id="KQ459606">
    <property type="protein sequence ID" value="KPI91020.1"/>
    <property type="molecule type" value="Genomic_DNA"/>
</dbReference>
<proteinExistence type="predicted"/>
<feature type="chain" id="PRO_5012904462" evidence="1">
    <location>
        <begin position="16"/>
        <end position="314"/>
    </location>
</feature>
<gene>
    <name evidence="2" type="ORF">RR46_14524</name>
</gene>
<keyword evidence="1" id="KW-0732">Signal</keyword>
<feature type="signal peptide" evidence="1">
    <location>
        <begin position="1"/>
        <end position="15"/>
    </location>
</feature>
<protein>
    <submittedName>
        <fullName evidence="2">Uncharacterized protein</fullName>
    </submittedName>
</protein>
<sequence length="314" mass="32713">MVALQVLAFVTVAAAAAVPPAVTGEAGAAAGEPRDKRGLSDESHLGTIRIPPLLFLYSQEASVKDALMLCMSECVRREDRGGGSPRRNVARLFAVREYDGYVTTTTNCAARSHYFNLTPHHLNSKRSNSIPPQLRYWSLSYGSRVLMMSSVLAFVTVAAAAAVPPAVTGEAGAAAGEPRDKRGLAGEALLAPGLHAPLLGYEAGLLGAHGLHSPLINPHLAHSLHNPLLASSLYSSLYGHGYGSSLYSPLGYGYGYPPGLLSPYLGGHSPLLASPYLGVHNPLLAHAAPALTIVKSGGHSGSNGHGHGKQSSEH</sequence>
<evidence type="ECO:0000313" key="2">
    <source>
        <dbReference type="EMBL" id="KPI91020.1"/>
    </source>
</evidence>
<accession>A0A194PIV4</accession>
<evidence type="ECO:0000313" key="3">
    <source>
        <dbReference type="Proteomes" id="UP000053268"/>
    </source>
</evidence>
<dbReference type="AlphaFoldDB" id="A0A194PIV4"/>
<dbReference type="Proteomes" id="UP000053268">
    <property type="component" value="Unassembled WGS sequence"/>
</dbReference>
<keyword evidence="3" id="KW-1185">Reference proteome</keyword>
<name>A0A194PIV4_PAPXU</name>
<reference evidence="2 3" key="1">
    <citation type="journal article" date="2015" name="Nat. Commun.">
        <title>Outbred genome sequencing and CRISPR/Cas9 gene editing in butterflies.</title>
        <authorList>
            <person name="Li X."/>
            <person name="Fan D."/>
            <person name="Zhang W."/>
            <person name="Liu G."/>
            <person name="Zhang L."/>
            <person name="Zhao L."/>
            <person name="Fang X."/>
            <person name="Chen L."/>
            <person name="Dong Y."/>
            <person name="Chen Y."/>
            <person name="Ding Y."/>
            <person name="Zhao R."/>
            <person name="Feng M."/>
            <person name="Zhu Y."/>
            <person name="Feng Y."/>
            <person name="Jiang X."/>
            <person name="Zhu D."/>
            <person name="Xiang H."/>
            <person name="Feng X."/>
            <person name="Li S."/>
            <person name="Wang J."/>
            <person name="Zhang G."/>
            <person name="Kronforst M.R."/>
            <person name="Wang W."/>
        </authorList>
    </citation>
    <scope>NUCLEOTIDE SEQUENCE [LARGE SCALE GENOMIC DNA]</scope>
    <source>
        <strain evidence="2">Ya'a_city_454_Px</strain>
        <tissue evidence="2">Whole body</tissue>
    </source>
</reference>
<evidence type="ECO:0000256" key="1">
    <source>
        <dbReference type="SAM" id="SignalP"/>
    </source>
</evidence>